<organism evidence="1 2">
    <name type="scientific">Citrobacter koseri</name>
    <name type="common">Citrobacter diversus</name>
    <dbReference type="NCBI Taxonomy" id="545"/>
    <lineage>
        <taxon>Bacteria</taxon>
        <taxon>Pseudomonadati</taxon>
        <taxon>Pseudomonadota</taxon>
        <taxon>Gammaproteobacteria</taxon>
        <taxon>Enterobacterales</taxon>
        <taxon>Enterobacteriaceae</taxon>
        <taxon>Citrobacter</taxon>
    </lineage>
</organism>
<evidence type="ECO:0000313" key="1">
    <source>
        <dbReference type="EMBL" id="SQB42223.1"/>
    </source>
</evidence>
<evidence type="ECO:0000313" key="2">
    <source>
        <dbReference type="Proteomes" id="UP000251584"/>
    </source>
</evidence>
<dbReference type="InterPro" id="IPR009057">
    <property type="entry name" value="Homeodomain-like_sf"/>
</dbReference>
<protein>
    <submittedName>
        <fullName evidence="1">Anaerobic nitric oxide reductase transcription regulator</fullName>
    </submittedName>
</protein>
<sequence length="92" mass="10212">MVLARATRAGDEVVLEAQHFALQEEVSPALPDDSTPTLLANHNLRDATEAFQREMIRRALAQNNHNWAACARALETDVANLHRLAKRLGLKS</sequence>
<dbReference type="Proteomes" id="UP000251584">
    <property type="component" value="Unassembled WGS sequence"/>
</dbReference>
<reference evidence="1 2" key="1">
    <citation type="submission" date="2018-06" db="EMBL/GenBank/DDBJ databases">
        <authorList>
            <consortium name="Pathogen Informatics"/>
            <person name="Doyle S."/>
        </authorList>
    </citation>
    <scope>NUCLEOTIDE SEQUENCE [LARGE SCALE GENOMIC DNA]</scope>
    <source>
        <strain evidence="1 2">NCTC10786</strain>
    </source>
</reference>
<proteinExistence type="predicted"/>
<dbReference type="EMBL" id="UAVY01000011">
    <property type="protein sequence ID" value="SQB42223.1"/>
    <property type="molecule type" value="Genomic_DNA"/>
</dbReference>
<dbReference type="AlphaFoldDB" id="A0A2X2WWN8"/>
<name>A0A2X2WWN8_CITKO</name>
<dbReference type="SUPFAM" id="SSF46689">
    <property type="entry name" value="Homeodomain-like"/>
    <property type="match status" value="1"/>
</dbReference>
<dbReference type="Gene3D" id="1.10.10.60">
    <property type="entry name" value="Homeodomain-like"/>
    <property type="match status" value="1"/>
</dbReference>
<accession>A0A2X2WWN8</accession>
<gene>
    <name evidence="1" type="primary">norR_1</name>
    <name evidence="1" type="ORF">NCTC10786_06391</name>
</gene>